<dbReference type="PROSITE" id="PS51257">
    <property type="entry name" value="PROKAR_LIPOPROTEIN"/>
    <property type="match status" value="1"/>
</dbReference>
<dbReference type="InterPro" id="IPR002130">
    <property type="entry name" value="Cyclophilin-type_PPIase_dom"/>
</dbReference>
<dbReference type="InterPro" id="IPR004155">
    <property type="entry name" value="PBS_lyase_HEAT"/>
</dbReference>
<evidence type="ECO:0000256" key="2">
    <source>
        <dbReference type="ARBA" id="ARBA00023110"/>
    </source>
</evidence>
<accession>A0ABR9PU20</accession>
<evidence type="ECO:0000313" key="7">
    <source>
        <dbReference type="Proteomes" id="UP001516472"/>
    </source>
</evidence>
<organism evidence="6 7">
    <name type="scientific">Corallococcus soli</name>
    <dbReference type="NCBI Taxonomy" id="2710757"/>
    <lineage>
        <taxon>Bacteria</taxon>
        <taxon>Pseudomonadati</taxon>
        <taxon>Myxococcota</taxon>
        <taxon>Myxococcia</taxon>
        <taxon>Myxococcales</taxon>
        <taxon>Cystobacterineae</taxon>
        <taxon>Myxococcaceae</taxon>
        <taxon>Corallococcus</taxon>
    </lineage>
</organism>
<dbReference type="Pfam" id="PF00160">
    <property type="entry name" value="Pro_isomerase"/>
    <property type="match status" value="1"/>
</dbReference>
<evidence type="ECO:0000256" key="4">
    <source>
        <dbReference type="SAM" id="SignalP"/>
    </source>
</evidence>
<protein>
    <recommendedName>
        <fullName evidence="1">peptidylprolyl isomerase</fullName>
        <ecNumber evidence="1">5.2.1.8</ecNumber>
    </recommendedName>
</protein>
<dbReference type="InterPro" id="IPR029000">
    <property type="entry name" value="Cyclophilin-like_dom_sf"/>
</dbReference>
<reference evidence="6 7" key="1">
    <citation type="submission" date="2020-02" db="EMBL/GenBank/DDBJ databases">
        <authorList>
            <person name="Babadi Z.K."/>
            <person name="Risdian C."/>
            <person name="Ebrahimipour G.H."/>
            <person name="Wink J."/>
        </authorList>
    </citation>
    <scope>NUCLEOTIDE SEQUENCE [LARGE SCALE GENOMIC DNA]</scope>
    <source>
        <strain evidence="6 7">ZKHCc1 1396</strain>
    </source>
</reference>
<dbReference type="PROSITE" id="PS50072">
    <property type="entry name" value="CSA_PPIASE_2"/>
    <property type="match status" value="1"/>
</dbReference>
<keyword evidence="7" id="KW-1185">Reference proteome</keyword>
<evidence type="ECO:0000256" key="1">
    <source>
        <dbReference type="ARBA" id="ARBA00013194"/>
    </source>
</evidence>
<keyword evidence="2" id="KW-0697">Rotamase</keyword>
<dbReference type="InterPro" id="IPR044666">
    <property type="entry name" value="Cyclophilin_A-like"/>
</dbReference>
<dbReference type="EC" id="5.2.1.8" evidence="1"/>
<feature type="chain" id="PRO_5045518978" description="peptidylprolyl isomerase" evidence="4">
    <location>
        <begin position="22"/>
        <end position="724"/>
    </location>
</feature>
<dbReference type="SMART" id="SM00567">
    <property type="entry name" value="EZ_HEAT"/>
    <property type="match status" value="7"/>
</dbReference>
<evidence type="ECO:0000256" key="3">
    <source>
        <dbReference type="ARBA" id="ARBA00023235"/>
    </source>
</evidence>
<dbReference type="Gene3D" id="1.25.10.10">
    <property type="entry name" value="Leucine-rich Repeat Variant"/>
    <property type="match status" value="3"/>
</dbReference>
<dbReference type="Proteomes" id="UP001516472">
    <property type="component" value="Unassembled WGS sequence"/>
</dbReference>
<gene>
    <name evidence="6" type="ORF">G4177_24955</name>
</gene>
<dbReference type="SUPFAM" id="SSF48371">
    <property type="entry name" value="ARM repeat"/>
    <property type="match status" value="2"/>
</dbReference>
<dbReference type="GO" id="GO:0016853">
    <property type="term" value="F:isomerase activity"/>
    <property type="evidence" value="ECO:0007669"/>
    <property type="project" value="UniProtKB-KW"/>
</dbReference>
<keyword evidence="3 6" id="KW-0413">Isomerase</keyword>
<dbReference type="Pfam" id="PF13646">
    <property type="entry name" value="HEAT_2"/>
    <property type="match status" value="2"/>
</dbReference>
<feature type="signal peptide" evidence="4">
    <location>
        <begin position="1"/>
        <end position="21"/>
    </location>
</feature>
<evidence type="ECO:0000259" key="5">
    <source>
        <dbReference type="PROSITE" id="PS50072"/>
    </source>
</evidence>
<dbReference type="SUPFAM" id="SSF50891">
    <property type="entry name" value="Cyclophilin-like"/>
    <property type="match status" value="1"/>
</dbReference>
<dbReference type="CDD" id="cd00317">
    <property type="entry name" value="cyclophilin"/>
    <property type="match status" value="1"/>
</dbReference>
<dbReference type="Gene3D" id="2.40.100.10">
    <property type="entry name" value="Cyclophilin-like"/>
    <property type="match status" value="1"/>
</dbReference>
<evidence type="ECO:0000313" key="6">
    <source>
        <dbReference type="EMBL" id="MBE4751427.1"/>
    </source>
</evidence>
<dbReference type="EMBL" id="JAAIYO010000008">
    <property type="protein sequence ID" value="MBE4751427.1"/>
    <property type="molecule type" value="Genomic_DNA"/>
</dbReference>
<dbReference type="PANTHER" id="PTHR45625">
    <property type="entry name" value="PEPTIDYL-PROLYL CIS-TRANS ISOMERASE-RELATED"/>
    <property type="match status" value="1"/>
</dbReference>
<sequence>MARLPAAVSTGLLLLTACVRAVPPTDVGGPPDATLERIADWEDRRSLGGGELVRLATVAPDPAVRRRALRALARIQDVTTLDAVRSGLTAPDATVRDEAAFAAGELGLSWEPLPDEARVALTDALVQAESTEADATVRATLLESLGKLATPGAVEALTARLSPLDGVWAAPAAKALGVAARKAGAPSVAGVPLPTMVALTQPERPQVVRYGGAYLLATAKRPDAVPALRACAGDADPDVRALCAKGLGDVGGAADTQVLAPLLEDATPRVAAEAARTLAKWGAKCPPEEGSRCLPLSALATLEGKVSRVASGNAAQAHALLAVAQQGLPVSGQPLLSRFRRALADADRSAVSDEAREDLAWLDCRFAAAMDRQTGELAQVRGCGFGRVSEPRRLSLGLHEVARFTPAASVASGHGAPTSGAASSVASPPGKSGLSAGAAFAVPLLNHESPLVRGAALDALSERPVPEASAPVRALIAGDDAVVAGLAAATAGKLKDTGALPAVEALAARVPGEPDLAESVAGALVALQGRAAEPRLREWLAHPHANVRRVAAESLTTLTGAPVRSSRVELPADTYRPPAAPPGTTLTLRTRKGDITVLLDPDAPLTGGNLVALAKRGYFRGITFHRVVPDFVAQGGDPRGDGEGGPGHSIRCEMTRRPYTRGVVGMALSGKDTGGSQFFFTHAPQPHLDGRYTVFGQVVAGMDTVDALLEGTVIDDVTVGTRAP</sequence>
<feature type="domain" description="PPIase cyclophilin-type" evidence="5">
    <location>
        <begin position="593"/>
        <end position="724"/>
    </location>
</feature>
<comment type="caution">
    <text evidence="6">The sequence shown here is derived from an EMBL/GenBank/DDBJ whole genome shotgun (WGS) entry which is preliminary data.</text>
</comment>
<name>A0ABR9PU20_9BACT</name>
<keyword evidence="4" id="KW-0732">Signal</keyword>
<dbReference type="InterPro" id="IPR016024">
    <property type="entry name" value="ARM-type_fold"/>
</dbReference>
<dbReference type="RefSeq" id="WP_193428636.1">
    <property type="nucleotide sequence ID" value="NZ_CBCSIP010000455.1"/>
</dbReference>
<dbReference type="InterPro" id="IPR011989">
    <property type="entry name" value="ARM-like"/>
</dbReference>
<dbReference type="PANTHER" id="PTHR45625:SF4">
    <property type="entry name" value="PEPTIDYLPROLYL ISOMERASE DOMAIN AND WD REPEAT-CONTAINING PROTEIN 1"/>
    <property type="match status" value="1"/>
</dbReference>
<proteinExistence type="predicted"/>
<dbReference type="PRINTS" id="PR00153">
    <property type="entry name" value="CSAPPISMRASE"/>
</dbReference>